<reference evidence="1 2" key="1">
    <citation type="submission" date="2023-02" db="EMBL/GenBank/DDBJ databases">
        <title>LHISI_Scaffold_Assembly.</title>
        <authorList>
            <person name="Stuart O.P."/>
            <person name="Cleave R."/>
            <person name="Magrath M.J.L."/>
            <person name="Mikheyev A.S."/>
        </authorList>
    </citation>
    <scope>NUCLEOTIDE SEQUENCE [LARGE SCALE GENOMIC DNA]</scope>
    <source>
        <strain evidence="1">Daus_M_001</strain>
        <tissue evidence="1">Leg muscle</tissue>
    </source>
</reference>
<gene>
    <name evidence="1" type="ORF">PR048_023917</name>
</gene>
<accession>A0ABQ9GVL6</accession>
<organism evidence="1 2">
    <name type="scientific">Dryococelus australis</name>
    <dbReference type="NCBI Taxonomy" id="614101"/>
    <lineage>
        <taxon>Eukaryota</taxon>
        <taxon>Metazoa</taxon>
        <taxon>Ecdysozoa</taxon>
        <taxon>Arthropoda</taxon>
        <taxon>Hexapoda</taxon>
        <taxon>Insecta</taxon>
        <taxon>Pterygota</taxon>
        <taxon>Neoptera</taxon>
        <taxon>Polyneoptera</taxon>
        <taxon>Phasmatodea</taxon>
        <taxon>Verophasmatodea</taxon>
        <taxon>Anareolatae</taxon>
        <taxon>Phasmatidae</taxon>
        <taxon>Eurycanthinae</taxon>
        <taxon>Dryococelus</taxon>
    </lineage>
</organism>
<evidence type="ECO:0000313" key="2">
    <source>
        <dbReference type="Proteomes" id="UP001159363"/>
    </source>
</evidence>
<evidence type="ECO:0000313" key="1">
    <source>
        <dbReference type="EMBL" id="KAJ8876009.1"/>
    </source>
</evidence>
<protein>
    <submittedName>
        <fullName evidence="1">Uncharacterized protein</fullName>
    </submittedName>
</protein>
<dbReference type="Proteomes" id="UP001159363">
    <property type="component" value="Chromosome 8"/>
</dbReference>
<keyword evidence="2" id="KW-1185">Reference proteome</keyword>
<dbReference type="EMBL" id="JARBHB010000009">
    <property type="protein sequence ID" value="KAJ8876009.1"/>
    <property type="molecule type" value="Genomic_DNA"/>
</dbReference>
<proteinExistence type="predicted"/>
<name>A0ABQ9GVL6_9NEOP</name>
<comment type="caution">
    <text evidence="1">The sequence shown here is derived from an EMBL/GenBank/DDBJ whole genome shotgun (WGS) entry which is preliminary data.</text>
</comment>
<sequence length="100" mass="11334">MPCANHLLNLCGVHSFGTVTYRVTFFGTLENYFTFSQHRLIVGRSVENCRNLSKRLRETRWSAHHDAAKIMIANVEKIVEAIEALCSPEENIDIRGSAQV</sequence>